<comment type="caution">
    <text evidence="2">The sequence shown here is derived from an EMBL/GenBank/DDBJ whole genome shotgun (WGS) entry which is preliminary data.</text>
</comment>
<keyword evidence="2" id="KW-0687">Ribonucleoprotein</keyword>
<dbReference type="SUPFAM" id="SSF55729">
    <property type="entry name" value="Acyl-CoA N-acyltransferases (Nat)"/>
    <property type="match status" value="1"/>
</dbReference>
<dbReference type="NCBIfam" id="TIGR01575">
    <property type="entry name" value="rimI"/>
    <property type="match status" value="1"/>
</dbReference>
<keyword evidence="2" id="KW-0689">Ribosomal protein</keyword>
<dbReference type="GO" id="GO:0005840">
    <property type="term" value="C:ribosome"/>
    <property type="evidence" value="ECO:0007669"/>
    <property type="project" value="UniProtKB-KW"/>
</dbReference>
<proteinExistence type="predicted"/>
<reference evidence="2 3" key="1">
    <citation type="journal article" date="2015" name="Genome Announc.">
        <title>Expanding the biotechnology potential of lactobacilli through comparative genomics of 213 strains and associated genera.</title>
        <authorList>
            <person name="Sun Z."/>
            <person name="Harris H.M."/>
            <person name="McCann A."/>
            <person name="Guo C."/>
            <person name="Argimon S."/>
            <person name="Zhang W."/>
            <person name="Yang X."/>
            <person name="Jeffery I.B."/>
            <person name="Cooney J.C."/>
            <person name="Kagawa T.F."/>
            <person name="Liu W."/>
            <person name="Song Y."/>
            <person name="Salvetti E."/>
            <person name="Wrobel A."/>
            <person name="Rasinkangas P."/>
            <person name="Parkhill J."/>
            <person name="Rea M.C."/>
            <person name="O'Sullivan O."/>
            <person name="Ritari J."/>
            <person name="Douillard F.P."/>
            <person name="Paul Ross R."/>
            <person name="Yang R."/>
            <person name="Briner A.E."/>
            <person name="Felis G.E."/>
            <person name="de Vos W.M."/>
            <person name="Barrangou R."/>
            <person name="Klaenhammer T.R."/>
            <person name="Caufield P.W."/>
            <person name="Cui Y."/>
            <person name="Zhang H."/>
            <person name="O'Toole P.W."/>
        </authorList>
    </citation>
    <scope>NUCLEOTIDE SEQUENCE [LARGE SCALE GENOMIC DNA]</scope>
    <source>
        <strain evidence="2 3">DSM 15354</strain>
    </source>
</reference>
<gene>
    <name evidence="2" type="ORF">FC23_GL001032</name>
</gene>
<dbReference type="eggNOG" id="COG0456">
    <property type="taxonomic scope" value="Bacteria"/>
</dbReference>
<dbReference type="Pfam" id="PF00583">
    <property type="entry name" value="Acetyltransf_1"/>
    <property type="match status" value="1"/>
</dbReference>
<dbReference type="PANTHER" id="PTHR43617:SF20">
    <property type="entry name" value="N-ALPHA-ACETYLTRANSFERASE RIMI"/>
    <property type="match status" value="1"/>
</dbReference>
<dbReference type="PROSITE" id="PS51186">
    <property type="entry name" value="GNAT"/>
    <property type="match status" value="1"/>
</dbReference>
<accession>A0A0R1S9I4</accession>
<dbReference type="PANTHER" id="PTHR43617">
    <property type="entry name" value="L-AMINO ACID N-ACETYLTRANSFERASE"/>
    <property type="match status" value="1"/>
</dbReference>
<dbReference type="Gene3D" id="3.40.630.30">
    <property type="match status" value="1"/>
</dbReference>
<keyword evidence="3" id="KW-1185">Reference proteome</keyword>
<dbReference type="EMBL" id="AZFB01000005">
    <property type="protein sequence ID" value="KRL63093.1"/>
    <property type="molecule type" value="Genomic_DNA"/>
</dbReference>
<dbReference type="InterPro" id="IPR000182">
    <property type="entry name" value="GNAT_dom"/>
</dbReference>
<feature type="domain" description="N-acetyltransferase" evidence="1">
    <location>
        <begin position="15"/>
        <end position="162"/>
    </location>
</feature>
<name>A0A0R1S9I4_9LACO</name>
<dbReference type="STRING" id="1122152.GCA_000425905_00822"/>
<evidence type="ECO:0000313" key="2">
    <source>
        <dbReference type="EMBL" id="KRL63093.1"/>
    </source>
</evidence>
<dbReference type="PATRIC" id="fig|1122152.4.peg.1062"/>
<keyword evidence="2" id="KW-0808">Transferase</keyword>
<evidence type="ECO:0000259" key="1">
    <source>
        <dbReference type="PROSITE" id="PS51186"/>
    </source>
</evidence>
<dbReference type="AlphaFoldDB" id="A0A0R1S9I4"/>
<dbReference type="Proteomes" id="UP000051931">
    <property type="component" value="Unassembled WGS sequence"/>
</dbReference>
<dbReference type="InterPro" id="IPR016181">
    <property type="entry name" value="Acyl_CoA_acyltransferase"/>
</dbReference>
<sequence>MSFNPYVTQISGHTLQVMQASDSNISDLLKLEEKVYSGRTPWSSFSFASELRKWHNSVYLVIYEGSQLVGFVGGRFIPCEGHITNIAVDPAYQNQGIGTYLMKLMIDMARRNGANQVTLEVRVDNEKAQMLYRNLGFVDGFVRVGYYREDHVDGLEMILYLKGKKK</sequence>
<dbReference type="CDD" id="cd04301">
    <property type="entry name" value="NAT_SF"/>
    <property type="match status" value="1"/>
</dbReference>
<evidence type="ECO:0000313" key="3">
    <source>
        <dbReference type="Proteomes" id="UP000051931"/>
    </source>
</evidence>
<organism evidence="2 3">
    <name type="scientific">Lactobacillus psittaci DSM 15354</name>
    <dbReference type="NCBI Taxonomy" id="1122152"/>
    <lineage>
        <taxon>Bacteria</taxon>
        <taxon>Bacillati</taxon>
        <taxon>Bacillota</taxon>
        <taxon>Bacilli</taxon>
        <taxon>Lactobacillales</taxon>
        <taxon>Lactobacillaceae</taxon>
        <taxon>Lactobacillus</taxon>
    </lineage>
</organism>
<dbReference type="InterPro" id="IPR006464">
    <property type="entry name" value="AcTrfase_RimI/Ard1"/>
</dbReference>
<dbReference type="InterPro" id="IPR050276">
    <property type="entry name" value="MshD_Acetyltransferase"/>
</dbReference>
<dbReference type="GO" id="GO:0008999">
    <property type="term" value="F:protein-N-terminal-alanine acetyltransferase activity"/>
    <property type="evidence" value="ECO:0007669"/>
    <property type="project" value="TreeGrafter"/>
</dbReference>
<protein>
    <submittedName>
        <fullName evidence="2">Ribosomal protein ala-acetyltransferase</fullName>
    </submittedName>
</protein>